<evidence type="ECO:0000256" key="2">
    <source>
        <dbReference type="NCBIfam" id="TIGR02864"/>
    </source>
</evidence>
<evidence type="ECO:0000256" key="1">
    <source>
        <dbReference type="ARBA" id="ARBA00022969"/>
    </source>
</evidence>
<reference evidence="4 5" key="1">
    <citation type="submission" date="2021-05" db="EMBL/GenBank/DDBJ databases">
        <title>Novel Bacillus species.</title>
        <authorList>
            <person name="Liu G."/>
        </authorList>
    </citation>
    <scope>NUCLEOTIDE SEQUENCE [LARGE SCALE GENOMIC DNA]</scope>
    <source>
        <strain evidence="4 5">FJAT-49732</strain>
    </source>
</reference>
<evidence type="ECO:0000256" key="3">
    <source>
        <dbReference type="SAM" id="MobiDB-lite"/>
    </source>
</evidence>
<dbReference type="AlphaFoldDB" id="A0A942TPN3"/>
<organism evidence="4 5">
    <name type="scientific">Lederbergia citrisecunda</name>
    <dbReference type="NCBI Taxonomy" id="2833583"/>
    <lineage>
        <taxon>Bacteria</taxon>
        <taxon>Bacillati</taxon>
        <taxon>Bacillota</taxon>
        <taxon>Bacilli</taxon>
        <taxon>Bacillales</taxon>
        <taxon>Bacillaceae</taxon>
        <taxon>Lederbergia</taxon>
    </lineage>
</organism>
<sequence>MPKTKRTASNIAGMNPEKGPSFGAGMNEEYATEPLTAAQKQNNKKRKKKQ</sequence>
<accession>A0A942TPN3</accession>
<feature type="region of interest" description="Disordered" evidence="3">
    <location>
        <begin position="1"/>
        <end position="50"/>
    </location>
</feature>
<dbReference type="EMBL" id="JAGYPJ010000001">
    <property type="protein sequence ID" value="MBS4202170.1"/>
    <property type="molecule type" value="Genomic_DNA"/>
</dbReference>
<keyword evidence="5" id="KW-1185">Reference proteome</keyword>
<keyword evidence="1" id="KW-0749">Sporulation</keyword>
<evidence type="ECO:0000313" key="4">
    <source>
        <dbReference type="EMBL" id="MBS4202170.1"/>
    </source>
</evidence>
<dbReference type="InterPro" id="IPR012613">
    <property type="entry name" value="SASP_SspO"/>
</dbReference>
<comment type="caution">
    <text evidence="4">The sequence shown here is derived from an EMBL/GenBank/DDBJ whole genome shotgun (WGS) entry which is preliminary data.</text>
</comment>
<dbReference type="Pfam" id="PF08175">
    <property type="entry name" value="SspO"/>
    <property type="match status" value="1"/>
</dbReference>
<dbReference type="GO" id="GO:0030435">
    <property type="term" value="P:sporulation resulting in formation of a cellular spore"/>
    <property type="evidence" value="ECO:0007669"/>
    <property type="project" value="UniProtKB-KW"/>
</dbReference>
<name>A0A942TPN3_9BACI</name>
<gene>
    <name evidence="4" type="primary">sspO</name>
    <name evidence="4" type="ORF">KHA93_21405</name>
</gene>
<dbReference type="NCBIfam" id="TIGR02864">
    <property type="entry name" value="spore_sspO"/>
    <property type="match status" value="1"/>
</dbReference>
<proteinExistence type="predicted"/>
<dbReference type="GO" id="GO:0030436">
    <property type="term" value="P:asexual sporulation"/>
    <property type="evidence" value="ECO:0007669"/>
    <property type="project" value="UniProtKB-UniRule"/>
</dbReference>
<dbReference type="GO" id="GO:0042601">
    <property type="term" value="C:endospore-forming forespore"/>
    <property type="evidence" value="ECO:0007669"/>
    <property type="project" value="InterPro"/>
</dbReference>
<dbReference type="Proteomes" id="UP000682713">
    <property type="component" value="Unassembled WGS sequence"/>
</dbReference>
<protein>
    <recommendedName>
        <fullName evidence="2">Small acid-soluble spore protein O</fullName>
    </recommendedName>
</protein>
<evidence type="ECO:0000313" key="5">
    <source>
        <dbReference type="Proteomes" id="UP000682713"/>
    </source>
</evidence>
<dbReference type="RefSeq" id="WP_213112571.1">
    <property type="nucleotide sequence ID" value="NZ_JAGYPJ010000001.1"/>
</dbReference>